<dbReference type="PRINTS" id="PR00320">
    <property type="entry name" value="GPROTEINBRPT"/>
</dbReference>
<evidence type="ECO:0000256" key="4">
    <source>
        <dbReference type="ARBA" id="ARBA00038092"/>
    </source>
</evidence>
<comment type="catalytic activity">
    <reaction evidence="6">
        <text>diphthine methyl ester-[translation elongation factor 2] + H2O = diphthine-[translation elongation factor 2] + methanol + H(+)</text>
        <dbReference type="Rhea" id="RHEA:42656"/>
        <dbReference type="Rhea" id="RHEA-COMP:10172"/>
        <dbReference type="Rhea" id="RHEA-COMP:10173"/>
        <dbReference type="ChEBI" id="CHEBI:15377"/>
        <dbReference type="ChEBI" id="CHEBI:15378"/>
        <dbReference type="ChEBI" id="CHEBI:17790"/>
        <dbReference type="ChEBI" id="CHEBI:79005"/>
        <dbReference type="ChEBI" id="CHEBI:82696"/>
        <dbReference type="EC" id="3.1.1.97"/>
    </reaction>
</comment>
<dbReference type="eggNOG" id="KOG0280">
    <property type="taxonomic scope" value="Eukaryota"/>
</dbReference>
<dbReference type="GO" id="GO:0005737">
    <property type="term" value="C:cytoplasm"/>
    <property type="evidence" value="ECO:0007669"/>
    <property type="project" value="TreeGrafter"/>
</dbReference>
<dbReference type="Proteomes" id="UP000007799">
    <property type="component" value="Unassembled WGS sequence"/>
</dbReference>
<name>F2UC45_SALR5</name>
<dbReference type="PROSITE" id="PS50082">
    <property type="entry name" value="WD_REPEATS_2"/>
    <property type="match status" value="2"/>
</dbReference>
<dbReference type="InParanoid" id="F2UC45"/>
<dbReference type="GO" id="GO:0061685">
    <property type="term" value="F:diphthine methylesterase activity"/>
    <property type="evidence" value="ECO:0007669"/>
    <property type="project" value="UniProtKB-EC"/>
</dbReference>
<keyword evidence="2 7" id="KW-0853">WD repeat</keyword>
<comment type="similarity">
    <text evidence="4">Belongs to the DPH7 family.</text>
</comment>
<dbReference type="EMBL" id="GL832968">
    <property type="protein sequence ID" value="EGD74152.1"/>
    <property type="molecule type" value="Genomic_DNA"/>
</dbReference>
<evidence type="ECO:0000256" key="7">
    <source>
        <dbReference type="PROSITE-ProRule" id="PRU00221"/>
    </source>
</evidence>
<dbReference type="STRING" id="946362.F2UC45"/>
<dbReference type="AlphaFoldDB" id="F2UC45"/>
<evidence type="ECO:0000256" key="6">
    <source>
        <dbReference type="ARBA" id="ARBA00047551"/>
    </source>
</evidence>
<dbReference type="Pfam" id="PF00400">
    <property type="entry name" value="WD40"/>
    <property type="match status" value="2"/>
</dbReference>
<dbReference type="GeneID" id="16073627"/>
<dbReference type="OrthoDB" id="1930760at2759"/>
<dbReference type="KEGG" id="sre:PTSG_06161"/>
<feature type="repeat" description="WD" evidence="7">
    <location>
        <begin position="413"/>
        <end position="455"/>
    </location>
</feature>
<dbReference type="PANTHER" id="PTHR46042">
    <property type="entry name" value="DIPHTHINE METHYLTRANSFERASE"/>
    <property type="match status" value="1"/>
</dbReference>
<feature type="repeat" description="WD" evidence="7">
    <location>
        <begin position="237"/>
        <end position="279"/>
    </location>
</feature>
<reference evidence="8" key="1">
    <citation type="submission" date="2009-08" db="EMBL/GenBank/DDBJ databases">
        <title>Annotation of Salpingoeca rosetta.</title>
        <authorList>
            <consortium name="The Broad Institute Genome Sequencing Platform"/>
            <person name="Russ C."/>
            <person name="Cuomo C."/>
            <person name="Burger G."/>
            <person name="Gray M.W."/>
            <person name="Holland P.W.H."/>
            <person name="King N."/>
            <person name="Lang F.B.F."/>
            <person name="Roger A.J."/>
            <person name="Ruiz-Trillo I."/>
            <person name="Young S.K."/>
            <person name="Zeng Q."/>
            <person name="Gargeya S."/>
            <person name="Alvarado L."/>
            <person name="Berlin A."/>
            <person name="Chapman S.B."/>
            <person name="Chen Z."/>
            <person name="Freedman E."/>
            <person name="Gellesch M."/>
            <person name="Goldberg J."/>
            <person name="Griggs A."/>
            <person name="Gujja S."/>
            <person name="Heilman E."/>
            <person name="Heiman D."/>
            <person name="Howarth C."/>
            <person name="Mehta T."/>
            <person name="Neiman D."/>
            <person name="Pearson M."/>
            <person name="Roberts A."/>
            <person name="Saif S."/>
            <person name="Shea T."/>
            <person name="Shenoy N."/>
            <person name="Sisk P."/>
            <person name="Stolte C."/>
            <person name="Sykes S."/>
            <person name="White J."/>
            <person name="Yandava C."/>
            <person name="Haas B."/>
            <person name="Nusbaum C."/>
            <person name="Birren B."/>
        </authorList>
    </citation>
    <scope>NUCLEOTIDE SEQUENCE [LARGE SCALE GENOMIC DNA]</scope>
    <source>
        <strain evidence="8">ATCC 50818</strain>
    </source>
</reference>
<dbReference type="InterPro" id="IPR015943">
    <property type="entry name" value="WD40/YVTN_repeat-like_dom_sf"/>
</dbReference>
<sequence>MEAVVPLWKASTEYTADAVECCPVPGYEDVCAVGLYQLKDDPKAADNPDAPKLRCGRLHLYHLANANTTLERLQSFDCEAILDIKWSQVTTPEHPEPLLAAATAPGNVVLYRLRCNPTDGDGDGDSAGYALEEMTSTVVADGQLALSLEWSDRRQQPGCGASERRVVVSDQNGDISELQLLPSGELVRKSKWHAHEFPAWITAYNCWDTNIVFSGGDDCKFRVWDTRTDCSFSVAATKRHEMGVCSVQCSHLREHLLATGSYDEHVRLWDTRSFKTPLAEVHTGGGLWRLKWHPSNPRLLLCAGYALEEMTSTVVADGQLALSLEWSDRRQQPGCGASERRVVVSDQNGDISELQLLPSGELVRKSKWHAHEFPAWITAYNCWDTNIVFSGGDDCKFRVWDTRTDCSFSVAATKRHEMGVCSVQCSHLREHLLATGSYDEHVRLWDTRSFKTPLAEVHTGGGLWRLKWHPSNPRLLLCAGMHAGFQVLAVDDEDAGQADIVCNYDTNGELAYGASWFGCPSIATKHDHDNDAASHDDDGSNGGGDGDDALVDLVGTCTFYNAELQLWKADVTASKHSD</sequence>
<dbReference type="GO" id="GO:0017183">
    <property type="term" value="P:protein histidyl modification to diphthamide"/>
    <property type="evidence" value="ECO:0007669"/>
    <property type="project" value="TreeGrafter"/>
</dbReference>
<evidence type="ECO:0000256" key="5">
    <source>
        <dbReference type="ARBA" id="ARBA00039131"/>
    </source>
</evidence>
<dbReference type="InterPro" id="IPR020472">
    <property type="entry name" value="WD40_PAC1"/>
</dbReference>
<evidence type="ECO:0000256" key="1">
    <source>
        <dbReference type="ARBA" id="ARBA00005156"/>
    </source>
</evidence>
<dbReference type="RefSeq" id="XP_004993053.1">
    <property type="nucleotide sequence ID" value="XM_004992996.1"/>
</dbReference>
<accession>F2UC45</accession>
<dbReference type="Gene3D" id="2.130.10.10">
    <property type="entry name" value="YVTN repeat-like/Quinoprotein amine dehydrogenase"/>
    <property type="match status" value="2"/>
</dbReference>
<dbReference type="EC" id="3.1.1.97" evidence="5"/>
<keyword evidence="9" id="KW-1185">Reference proteome</keyword>
<dbReference type="InterPro" id="IPR011048">
    <property type="entry name" value="Haem_d1_sf"/>
</dbReference>
<evidence type="ECO:0000256" key="3">
    <source>
        <dbReference type="ARBA" id="ARBA00022737"/>
    </source>
</evidence>
<keyword evidence="3" id="KW-0677">Repeat</keyword>
<dbReference type="SUPFAM" id="SSF51004">
    <property type="entry name" value="C-terminal (heme d1) domain of cytochrome cd1-nitrite reductase"/>
    <property type="match status" value="1"/>
</dbReference>
<organism evidence="9">
    <name type="scientific">Salpingoeca rosetta (strain ATCC 50818 / BSB-021)</name>
    <dbReference type="NCBI Taxonomy" id="946362"/>
    <lineage>
        <taxon>Eukaryota</taxon>
        <taxon>Choanoflagellata</taxon>
        <taxon>Craspedida</taxon>
        <taxon>Salpingoecidae</taxon>
        <taxon>Salpingoeca</taxon>
    </lineage>
</organism>
<gene>
    <name evidence="8" type="ORF">PTSG_06161</name>
</gene>
<dbReference type="InterPro" id="IPR052415">
    <property type="entry name" value="Diphthine_MTase"/>
</dbReference>
<dbReference type="InterPro" id="IPR001680">
    <property type="entry name" value="WD40_rpt"/>
</dbReference>
<comment type="pathway">
    <text evidence="1">Protein modification; peptidyl-diphthamide biosynthesis.</text>
</comment>
<evidence type="ECO:0000313" key="8">
    <source>
        <dbReference type="EMBL" id="EGD74152.1"/>
    </source>
</evidence>
<dbReference type="PROSITE" id="PS00678">
    <property type="entry name" value="WD_REPEATS_1"/>
    <property type="match status" value="2"/>
</dbReference>
<protein>
    <recommendedName>
        <fullName evidence="5">methylated diphthine methylhydrolase</fullName>
        <ecNumber evidence="5">3.1.1.97</ecNumber>
    </recommendedName>
</protein>
<dbReference type="SMART" id="SM00320">
    <property type="entry name" value="WD40"/>
    <property type="match status" value="5"/>
</dbReference>
<dbReference type="InterPro" id="IPR019775">
    <property type="entry name" value="WD40_repeat_CS"/>
</dbReference>
<proteinExistence type="inferred from homology"/>
<evidence type="ECO:0000313" key="9">
    <source>
        <dbReference type="Proteomes" id="UP000007799"/>
    </source>
</evidence>
<dbReference type="PANTHER" id="PTHR46042:SF1">
    <property type="entry name" value="DIPHTHINE METHYLTRANSFERASE"/>
    <property type="match status" value="1"/>
</dbReference>
<dbReference type="FunCoup" id="F2UC45">
    <property type="interactions" value="982"/>
</dbReference>
<evidence type="ECO:0000256" key="2">
    <source>
        <dbReference type="ARBA" id="ARBA00022574"/>
    </source>
</evidence>